<evidence type="ECO:0000259" key="1">
    <source>
        <dbReference type="Pfam" id="PF12770"/>
    </source>
</evidence>
<comment type="caution">
    <text evidence="2">The sequence shown here is derived from an EMBL/GenBank/DDBJ whole genome shotgun (WGS) entry which is preliminary data.</text>
</comment>
<feature type="domain" description="CHAT" evidence="1">
    <location>
        <begin position="612"/>
        <end position="835"/>
    </location>
</feature>
<dbReference type="OrthoDB" id="9761935at2"/>
<dbReference type="AlphaFoldDB" id="A0A2T0TL42"/>
<dbReference type="RefSeq" id="WP_106185405.1">
    <property type="nucleotide sequence ID" value="NZ_PVTF01000001.1"/>
</dbReference>
<evidence type="ECO:0000313" key="2">
    <source>
        <dbReference type="EMBL" id="PRY46369.1"/>
    </source>
</evidence>
<dbReference type="InterPro" id="IPR011990">
    <property type="entry name" value="TPR-like_helical_dom_sf"/>
</dbReference>
<sequence>MPLLRDTDVTAATSRAGVEAATALRKRGYRAASAGRPADAAKLLRQALRELPAGSDDLEAVTLRIRILITLSYAEAETGSVADGLSHLGTAHDLVSALPEDHGLPAVVQDQRALILHRAGRTEEAIALYDESVARMEAAGVDASTLSTALVNRGLTSIAYGRPAQAEQDMWRTIALADAEDLPLMRAKARNNLGDIAQLTGDVPTALGHYEDADRALRLLAPDLVPRLRVDQARAMLSAGLAQEAAEHLDDALPVLRRHRVGQDLAEAELARAAAALLLGDRPGARELAAQAQRRFARRGSKPWAEVAALTRLRAEAEYSGSVTPRRFDRLAARLHDAGLPDEAAVATMLAARLALRRGSRAPSAAIPVPRPGAPIDHVMLHHLCLAERAVAAGDPGTALAQARQGLTELGRVRDRMGGLDLLCGTAVHGRELGDLAVSLTLAATPPSPTEAFDWLERTRAQVYRYEPLPAIDDPVLARRVAEARSVSRSLQHSRLDRRPVAELERRLEALRQEVSRLGWHTSPWGRPRPVTTSADVTPLLRGRAVVSYTRNDGTLHAVVLTDDTATLHALGPADEVAELTRQLHADLDVLAPDHLPDVLARSVSTSASLRAAALDRALVHPLLRVLDGRDLVVVPTGVLYAVPWSALPSLHGRPVVVAPSATAWTTATTGPRSAHRVVLVGGPELPEGSAEIAALHRAYPDAVVLEGKEATATAVLDSLNGTRLAHIAAHGTHAPDNALFSKLELFDGPLFAHESARLPNPPEQVVLASCELALSHIRPGDEALGFAGAMLASGSRTVVSAVSKVGDKAAADTMALFYEGLAAGRTTAQALAAATAPDPLRRPFVCFGADS</sequence>
<dbReference type="InterPro" id="IPR024983">
    <property type="entry name" value="CHAT_dom"/>
</dbReference>
<gene>
    <name evidence="2" type="ORF">CLV43_101645</name>
</gene>
<organism evidence="2 3">
    <name type="scientific">Umezawaea tangerina</name>
    <dbReference type="NCBI Taxonomy" id="84725"/>
    <lineage>
        <taxon>Bacteria</taxon>
        <taxon>Bacillati</taxon>
        <taxon>Actinomycetota</taxon>
        <taxon>Actinomycetes</taxon>
        <taxon>Pseudonocardiales</taxon>
        <taxon>Pseudonocardiaceae</taxon>
        <taxon>Umezawaea</taxon>
    </lineage>
</organism>
<protein>
    <submittedName>
        <fullName evidence="2">CHAT domain-containing protein</fullName>
    </submittedName>
</protein>
<dbReference type="Proteomes" id="UP000239494">
    <property type="component" value="Unassembled WGS sequence"/>
</dbReference>
<name>A0A2T0TL42_9PSEU</name>
<evidence type="ECO:0000313" key="3">
    <source>
        <dbReference type="Proteomes" id="UP000239494"/>
    </source>
</evidence>
<keyword evidence="3" id="KW-1185">Reference proteome</keyword>
<accession>A0A2T0TL42</accession>
<reference evidence="2 3" key="1">
    <citation type="submission" date="2018-03" db="EMBL/GenBank/DDBJ databases">
        <title>Genomic Encyclopedia of Archaeal and Bacterial Type Strains, Phase II (KMG-II): from individual species to whole genera.</title>
        <authorList>
            <person name="Goeker M."/>
        </authorList>
    </citation>
    <scope>NUCLEOTIDE SEQUENCE [LARGE SCALE GENOMIC DNA]</scope>
    <source>
        <strain evidence="2 3">DSM 44720</strain>
    </source>
</reference>
<dbReference type="SUPFAM" id="SSF48452">
    <property type="entry name" value="TPR-like"/>
    <property type="match status" value="2"/>
</dbReference>
<proteinExistence type="predicted"/>
<dbReference type="Gene3D" id="1.25.40.10">
    <property type="entry name" value="Tetratricopeptide repeat domain"/>
    <property type="match status" value="1"/>
</dbReference>
<dbReference type="Pfam" id="PF12770">
    <property type="entry name" value="CHAT"/>
    <property type="match status" value="1"/>
</dbReference>
<dbReference type="EMBL" id="PVTF01000001">
    <property type="protein sequence ID" value="PRY46369.1"/>
    <property type="molecule type" value="Genomic_DNA"/>
</dbReference>